<dbReference type="Proteomes" id="UP000179536">
    <property type="component" value="Unassembled WGS sequence"/>
</dbReference>
<evidence type="ECO:0000256" key="1">
    <source>
        <dbReference type="SAM" id="MobiDB-lite"/>
    </source>
</evidence>
<dbReference type="EMBL" id="MBFA02000007">
    <property type="protein sequence ID" value="MUP10707.1"/>
    <property type="molecule type" value="Genomic_DNA"/>
</dbReference>
<dbReference type="AlphaFoldDB" id="A0ABD6H9H8"/>
<gene>
    <name evidence="3" type="ORF">BBK91_012575</name>
    <name evidence="2" type="ORF">BBL17_011360</name>
</gene>
<evidence type="ECO:0008006" key="6">
    <source>
        <dbReference type="Google" id="ProtNLM"/>
    </source>
</evidence>
<organism evidence="3 5">
    <name type="scientific">Agrobacterium vitis</name>
    <name type="common">Rhizobium vitis</name>
    <dbReference type="NCBI Taxonomy" id="373"/>
    <lineage>
        <taxon>Bacteria</taxon>
        <taxon>Pseudomonadati</taxon>
        <taxon>Pseudomonadota</taxon>
        <taxon>Alphaproteobacteria</taxon>
        <taxon>Hyphomicrobiales</taxon>
        <taxon>Rhizobiaceae</taxon>
        <taxon>Rhizobium/Agrobacterium group</taxon>
        <taxon>Agrobacterium</taxon>
    </lineage>
</organism>
<accession>A0ABD6H9H8</accession>
<dbReference type="Proteomes" id="UP000179454">
    <property type="component" value="Unassembled WGS sequence"/>
</dbReference>
<name>A0ABD6H9H8_AGRVI</name>
<reference evidence="4 5" key="1">
    <citation type="submission" date="2019-11" db="EMBL/GenBank/DDBJ databases">
        <title>Whole-genome sequencing of Allorhizobium vitis.</title>
        <authorList>
            <person name="Gan H.M."/>
            <person name="Savka M.A."/>
        </authorList>
    </citation>
    <scope>NUCLEOTIDE SEQUENCE [LARGE SCALE GENOMIC DNA]</scope>
    <source>
        <strain evidence="3 5">RF2/1</strain>
        <strain evidence="2 4">T1/7</strain>
    </source>
</reference>
<dbReference type="RefSeq" id="WP_041696840.1">
    <property type="nucleotide sequence ID" value="NZ_AP023279.1"/>
</dbReference>
<evidence type="ECO:0000313" key="5">
    <source>
        <dbReference type="Proteomes" id="UP000179536"/>
    </source>
</evidence>
<evidence type="ECO:0000313" key="4">
    <source>
        <dbReference type="Proteomes" id="UP000179454"/>
    </source>
</evidence>
<proteinExistence type="predicted"/>
<evidence type="ECO:0000313" key="3">
    <source>
        <dbReference type="EMBL" id="MUP10707.1"/>
    </source>
</evidence>
<comment type="caution">
    <text evidence="3">The sequence shown here is derived from an EMBL/GenBank/DDBJ whole genome shotgun (WGS) entry which is preliminary data.</text>
</comment>
<keyword evidence="4" id="KW-1185">Reference proteome</keyword>
<protein>
    <recommendedName>
        <fullName evidence="6">DUF3552 domain-containing protein</fullName>
    </recommendedName>
</protein>
<evidence type="ECO:0000313" key="2">
    <source>
        <dbReference type="EMBL" id="MUO42379.1"/>
    </source>
</evidence>
<feature type="region of interest" description="Disordered" evidence="1">
    <location>
        <begin position="78"/>
        <end position="110"/>
    </location>
</feature>
<dbReference type="EMBL" id="MBFE02000006">
    <property type="protein sequence ID" value="MUO42379.1"/>
    <property type="molecule type" value="Genomic_DNA"/>
</dbReference>
<sequence>MSRYLIAGLVALAVLAAIVWGGVAAIGKIESMVDKAAKTARSERDNYWRAEIEKSNAAAQAKIAETLKQTMAAQDAARDQIEAANQRADTLEKQNASLPDDGTGGIGRDRVRLLNQR</sequence>